<reference evidence="2" key="1">
    <citation type="submission" date="2018-12" db="EMBL/GenBank/DDBJ databases">
        <title>Tengunoibacter tsumagoiensis gen. nov., sp. nov., Dictyobacter kobayashii sp. nov., D. alpinus sp. nov., and D. joshuensis sp. nov. and description of Dictyobacteraceae fam. nov. within the order Ktedonobacterales isolated from Tengu-no-mugimeshi.</title>
        <authorList>
            <person name="Wang C.M."/>
            <person name="Zheng Y."/>
            <person name="Sakai Y."/>
            <person name="Toyoda A."/>
            <person name="Minakuchi Y."/>
            <person name="Abe K."/>
            <person name="Yokota A."/>
            <person name="Yabe S."/>
        </authorList>
    </citation>
    <scope>NUCLEOTIDE SEQUENCE [LARGE SCALE GENOMIC DNA]</scope>
    <source>
        <strain evidence="2">Uno3</strain>
    </source>
</reference>
<evidence type="ECO:0000313" key="2">
    <source>
        <dbReference type="Proteomes" id="UP000287352"/>
    </source>
</evidence>
<proteinExistence type="predicted"/>
<sequence>MNNNQSYYTASEAQQKLGLSKAMFFRKVNQGLIPKVVLPGMKQGMYPKRDINALAMAMNMVFEQFDKIVFSRSTPADQVEEMQIGTRCFGNDFITPLPDRIAFQQKSEFTFHSLKVNGNVAGYISMFSLSEQTLDALLIGQKIEREIVVKDILPFSRFHPFSVYIDVIAVDPNLPHHVRNLYSGIILYRFMDVLMHLISNGYQITTLYTVTTTVEGDNMVRKLGFELLEGKSLAPGRLAYRFVLDETGIKKIRDLSQRARAASRKAFN</sequence>
<dbReference type="RefSeq" id="WP_126583092.1">
    <property type="nucleotide sequence ID" value="NZ_BIFR01000002.1"/>
</dbReference>
<dbReference type="Proteomes" id="UP000287352">
    <property type="component" value="Unassembled WGS sequence"/>
</dbReference>
<protein>
    <submittedName>
        <fullName evidence="1">Uncharacterized protein</fullName>
    </submittedName>
</protein>
<comment type="caution">
    <text evidence="1">The sequence shown here is derived from an EMBL/GenBank/DDBJ whole genome shotgun (WGS) entry which is preliminary data.</text>
</comment>
<dbReference type="AlphaFoldDB" id="A0A402A917"/>
<evidence type="ECO:0000313" key="1">
    <source>
        <dbReference type="EMBL" id="GCE15667.1"/>
    </source>
</evidence>
<accession>A0A402A917</accession>
<keyword evidence="2" id="KW-1185">Reference proteome</keyword>
<dbReference type="OrthoDB" id="146394at2"/>
<name>A0A402A917_9CHLR</name>
<organism evidence="1 2">
    <name type="scientific">Tengunoibacter tsumagoiensis</name>
    <dbReference type="NCBI Taxonomy" id="2014871"/>
    <lineage>
        <taxon>Bacteria</taxon>
        <taxon>Bacillati</taxon>
        <taxon>Chloroflexota</taxon>
        <taxon>Ktedonobacteria</taxon>
        <taxon>Ktedonobacterales</taxon>
        <taxon>Dictyobacteraceae</taxon>
        <taxon>Tengunoibacter</taxon>
    </lineage>
</organism>
<gene>
    <name evidence="1" type="ORF">KTT_55260</name>
</gene>
<dbReference type="EMBL" id="BIFR01000002">
    <property type="protein sequence ID" value="GCE15667.1"/>
    <property type="molecule type" value="Genomic_DNA"/>
</dbReference>